<evidence type="ECO:0000256" key="1">
    <source>
        <dbReference type="ARBA" id="ARBA00006068"/>
    </source>
</evidence>
<protein>
    <recommendedName>
        <fullName evidence="3">Cell envelope-related transcriptional attenuator domain-containing protein</fullName>
    </recommendedName>
</protein>
<proteinExistence type="inferred from homology"/>
<accession>A0A2S0KMP7</accession>
<dbReference type="AlphaFoldDB" id="A0A2S0KMP7"/>
<keyword evidence="2" id="KW-0812">Transmembrane</keyword>
<comment type="similarity">
    <text evidence="1">Belongs to the LytR/CpsA/Psr (LCP) family.</text>
</comment>
<dbReference type="RefSeq" id="WP_106012271.1">
    <property type="nucleotide sequence ID" value="NZ_CP027226.1"/>
</dbReference>
<evidence type="ECO:0000259" key="3">
    <source>
        <dbReference type="Pfam" id="PF03816"/>
    </source>
</evidence>
<gene>
    <name evidence="4" type="ORF">C5Q98_03155</name>
</gene>
<dbReference type="PANTHER" id="PTHR33392:SF6">
    <property type="entry name" value="POLYISOPRENYL-TEICHOIC ACID--PEPTIDOGLYCAN TEICHOIC ACID TRANSFERASE TAGU"/>
    <property type="match status" value="1"/>
</dbReference>
<keyword evidence="5" id="KW-1185">Reference proteome</keyword>
<dbReference type="Proteomes" id="UP000237947">
    <property type="component" value="Chromosome"/>
</dbReference>
<evidence type="ECO:0000313" key="4">
    <source>
        <dbReference type="EMBL" id="AVM42288.1"/>
    </source>
</evidence>
<feature type="domain" description="Cell envelope-related transcriptional attenuator" evidence="3">
    <location>
        <begin position="111"/>
        <end position="269"/>
    </location>
</feature>
<keyword evidence="2" id="KW-0472">Membrane</keyword>
<evidence type="ECO:0000313" key="5">
    <source>
        <dbReference type="Proteomes" id="UP000237947"/>
    </source>
</evidence>
<dbReference type="OrthoDB" id="27330at2"/>
<dbReference type="Gene3D" id="3.40.630.190">
    <property type="entry name" value="LCP protein"/>
    <property type="match status" value="1"/>
</dbReference>
<name>A0A2S0KMP7_9FIRM</name>
<dbReference type="EMBL" id="CP027226">
    <property type="protein sequence ID" value="AVM42288.1"/>
    <property type="molecule type" value="Genomic_DNA"/>
</dbReference>
<evidence type="ECO:0000256" key="2">
    <source>
        <dbReference type="SAM" id="Phobius"/>
    </source>
</evidence>
<dbReference type="InterPro" id="IPR004474">
    <property type="entry name" value="LytR_CpsA_psr"/>
</dbReference>
<dbReference type="Pfam" id="PF03816">
    <property type="entry name" value="LytR_cpsA_psr"/>
    <property type="match status" value="1"/>
</dbReference>
<organism evidence="4 5">
    <name type="scientific">Fastidiosipila sanguinis</name>
    <dbReference type="NCBI Taxonomy" id="236753"/>
    <lineage>
        <taxon>Bacteria</taxon>
        <taxon>Bacillati</taxon>
        <taxon>Bacillota</taxon>
        <taxon>Clostridia</taxon>
        <taxon>Eubacteriales</taxon>
        <taxon>Oscillospiraceae</taxon>
        <taxon>Fastidiosipila</taxon>
    </lineage>
</organism>
<dbReference type="PANTHER" id="PTHR33392">
    <property type="entry name" value="POLYISOPRENYL-TEICHOIC ACID--PEPTIDOGLYCAN TEICHOIC ACID TRANSFERASE TAGU"/>
    <property type="match status" value="1"/>
</dbReference>
<feature type="transmembrane region" description="Helical" evidence="2">
    <location>
        <begin position="12"/>
        <end position="31"/>
    </location>
</feature>
<dbReference type="NCBIfam" id="TIGR00350">
    <property type="entry name" value="lytR_cpsA_psr"/>
    <property type="match status" value="1"/>
</dbReference>
<keyword evidence="2" id="KW-1133">Transmembrane helix</keyword>
<sequence length="350" mass="40086">MHKKRKGFSYYLIRFITALLGLVLGASLFLWNSLDQLKFFDLKGIRENTNSENVENLDKYKKIARNSNGDYKHVELYVNPDYPINYVEQKDENVKNILVFGIDSRGEIEARADTIMILTINQNDQSIKLTSVLRDTEMSLNDGYGARTKVNASYAYGGVGMLINTLNYNLDLDIQEFVMFDFWSAKSFIDDLDGVTLTISEEELPATNQVMQGMTGVFDFNYEDYALKTAGTQKLNGIQALAWGRVRSIDSDFGRTNRQRILAESMIVEFSKKNFLEQGSFALSIIDDLSSNIDKMSLLSSGTKAIMFANNIEKYNVPQEGMYETNYDNWNMIMYPELQIPDLHRFIWGE</sequence>
<dbReference type="KEGG" id="fsa:C5Q98_03155"/>
<dbReference type="InterPro" id="IPR050922">
    <property type="entry name" value="LytR/CpsA/Psr_CW_biosynth"/>
</dbReference>
<reference evidence="5" key="1">
    <citation type="submission" date="2018-02" db="EMBL/GenBank/DDBJ databases">
        <authorList>
            <person name="Holder M.E."/>
            <person name="Ajami N.J."/>
            <person name="Petrosino J.F."/>
        </authorList>
    </citation>
    <scope>NUCLEOTIDE SEQUENCE [LARGE SCALE GENOMIC DNA]</scope>
    <source>
        <strain evidence="5">CCUG 47711</strain>
    </source>
</reference>